<dbReference type="PRINTS" id="PR00173">
    <property type="entry name" value="EDTRNSPORT"/>
</dbReference>
<evidence type="ECO:0000313" key="9">
    <source>
        <dbReference type="Proteomes" id="UP000001558"/>
    </source>
</evidence>
<feature type="transmembrane region" description="Helical" evidence="7">
    <location>
        <begin position="26"/>
        <end position="44"/>
    </location>
</feature>
<dbReference type="GO" id="GO:0015293">
    <property type="term" value="F:symporter activity"/>
    <property type="evidence" value="ECO:0007669"/>
    <property type="project" value="UniProtKB-KW"/>
</dbReference>
<keyword evidence="9" id="KW-1185">Reference proteome</keyword>
<keyword evidence="3" id="KW-1003">Cell membrane</keyword>
<evidence type="ECO:0000256" key="6">
    <source>
        <dbReference type="ARBA" id="ARBA00023136"/>
    </source>
</evidence>
<dbReference type="SUPFAM" id="SSF118215">
    <property type="entry name" value="Proton glutamate symport protein"/>
    <property type="match status" value="1"/>
</dbReference>
<name>A3QHN3_SHELP</name>
<evidence type="ECO:0000256" key="4">
    <source>
        <dbReference type="ARBA" id="ARBA00022692"/>
    </source>
</evidence>
<comment type="subcellular location">
    <subcellularLocation>
        <location evidence="1">Cell membrane</location>
        <topology evidence="1">Multi-pass membrane protein</topology>
    </subcellularLocation>
</comment>
<evidence type="ECO:0000313" key="8">
    <source>
        <dbReference type="EMBL" id="ABO24981.1"/>
    </source>
</evidence>
<feature type="transmembrane region" description="Helical" evidence="7">
    <location>
        <begin position="233"/>
        <end position="258"/>
    </location>
</feature>
<dbReference type="GO" id="GO:0006835">
    <property type="term" value="P:dicarboxylic acid transport"/>
    <property type="evidence" value="ECO:0007669"/>
    <property type="project" value="TreeGrafter"/>
</dbReference>
<dbReference type="PANTHER" id="PTHR42865:SF7">
    <property type="entry name" value="PROTON_GLUTAMATE-ASPARTATE SYMPORTER"/>
    <property type="match status" value="1"/>
</dbReference>
<keyword evidence="5 7" id="KW-1133">Transmembrane helix</keyword>
<keyword evidence="6 7" id="KW-0472">Membrane</keyword>
<dbReference type="Pfam" id="PF00375">
    <property type="entry name" value="SDF"/>
    <property type="match status" value="1"/>
</dbReference>
<dbReference type="EMBL" id="CP000606">
    <property type="protein sequence ID" value="ABO24981.1"/>
    <property type="molecule type" value="Genomic_DNA"/>
</dbReference>
<dbReference type="InterPro" id="IPR001991">
    <property type="entry name" value="Na-dicarboxylate_symporter"/>
</dbReference>
<reference evidence="8 9" key="1">
    <citation type="submission" date="2007-03" db="EMBL/GenBank/DDBJ databases">
        <title>Complete sequence of Shewanella loihica PV-4.</title>
        <authorList>
            <consortium name="US DOE Joint Genome Institute"/>
            <person name="Copeland A."/>
            <person name="Lucas S."/>
            <person name="Lapidus A."/>
            <person name="Barry K."/>
            <person name="Detter J.C."/>
            <person name="Glavina del Rio T."/>
            <person name="Hammon N."/>
            <person name="Israni S."/>
            <person name="Dalin E."/>
            <person name="Tice H."/>
            <person name="Pitluck S."/>
            <person name="Chain P."/>
            <person name="Malfatti S."/>
            <person name="Shin M."/>
            <person name="Vergez L."/>
            <person name="Schmutz J."/>
            <person name="Larimer F."/>
            <person name="Land M."/>
            <person name="Hauser L."/>
            <person name="Kyrpides N."/>
            <person name="Mikhailova N."/>
            <person name="Romine M.F."/>
            <person name="Serres G."/>
            <person name="Fredrickson J."/>
            <person name="Tiedje J."/>
            <person name="Richardson P."/>
        </authorList>
    </citation>
    <scope>NUCLEOTIDE SEQUENCE [LARGE SCALE GENOMIC DNA]</scope>
    <source>
        <strain evidence="9">ATCC BAA-1088 / PV-4</strain>
    </source>
</reference>
<accession>A3QHN3</accession>
<evidence type="ECO:0000256" key="3">
    <source>
        <dbReference type="ARBA" id="ARBA00022475"/>
    </source>
</evidence>
<dbReference type="AlphaFoldDB" id="A3QHN3"/>
<keyword evidence="4 7" id="KW-0812">Transmembrane</keyword>
<dbReference type="GO" id="GO:0005886">
    <property type="term" value="C:plasma membrane"/>
    <property type="evidence" value="ECO:0007669"/>
    <property type="project" value="UniProtKB-SubCell"/>
</dbReference>
<feature type="transmembrane region" description="Helical" evidence="7">
    <location>
        <begin position="64"/>
        <end position="86"/>
    </location>
</feature>
<dbReference type="KEGG" id="slo:Shew_3115"/>
<feature type="transmembrane region" description="Helical" evidence="7">
    <location>
        <begin position="168"/>
        <end position="185"/>
    </location>
</feature>
<gene>
    <name evidence="8" type="ordered locus">Shew_3115</name>
</gene>
<evidence type="ECO:0000256" key="2">
    <source>
        <dbReference type="ARBA" id="ARBA00022448"/>
    </source>
</evidence>
<keyword evidence="2" id="KW-0813">Transport</keyword>
<evidence type="ECO:0000256" key="7">
    <source>
        <dbReference type="SAM" id="Phobius"/>
    </source>
</evidence>
<sequence length="437" mass="46317">MEKKKAHDRCATKQGKHMTKSLSTRIFIGLFSGLILGSIIQYFLADVGFFSGTLVEVASGLGTMFVNMIMMMVVPLVFVSIVCGVLELDDLKSFGRLGGKTFGFYIINTLVAIFAALTVALLLKPGLGVDMTGGTGAEITATELPNLMQLIVNIVPSNPVAAFTSGNMLQVIFMALLVGGVIKAMNGAVPLLQQGFMEGNKLMMKLIGVVMQLAPIGVFALMFKLGATLEASLFLSVVEYLVVILSLLLLWIFVVYPWAVSLFTPVSAKTFRAKTQEQILFSLSTASSNATIPVTMRTLTEKLGVKRAVAGFGVPLGATMNMGGVSIYITIAIFFVANSFGAPIAMDQLPALLFSIFLLSVGAGGVPGGGMVMIGVLIHQMGLPVEAFVIVAALDRLIDMVLTSCNVVGDAAVLTIVDATENAHDEAQEEARQQQTA</sequence>
<organism evidence="8 9">
    <name type="scientific">Shewanella loihica (strain ATCC BAA-1088 / PV-4)</name>
    <dbReference type="NCBI Taxonomy" id="323850"/>
    <lineage>
        <taxon>Bacteria</taxon>
        <taxon>Pseudomonadati</taxon>
        <taxon>Pseudomonadota</taxon>
        <taxon>Gammaproteobacteria</taxon>
        <taxon>Alteromonadales</taxon>
        <taxon>Shewanellaceae</taxon>
        <taxon>Shewanella</taxon>
    </lineage>
</organism>
<feature type="transmembrane region" description="Helical" evidence="7">
    <location>
        <begin position="316"/>
        <end position="337"/>
    </location>
</feature>
<dbReference type="eggNOG" id="COG1301">
    <property type="taxonomic scope" value="Bacteria"/>
</dbReference>
<evidence type="ECO:0000256" key="5">
    <source>
        <dbReference type="ARBA" id="ARBA00022989"/>
    </source>
</evidence>
<protein>
    <submittedName>
        <fullName evidence="8">Sodium:dicarboxylate symporter</fullName>
    </submittedName>
</protein>
<dbReference type="Proteomes" id="UP000001558">
    <property type="component" value="Chromosome"/>
</dbReference>
<dbReference type="Gene3D" id="1.10.3860.10">
    <property type="entry name" value="Sodium:dicarboxylate symporter"/>
    <property type="match status" value="1"/>
</dbReference>
<dbReference type="PANTHER" id="PTHR42865">
    <property type="entry name" value="PROTON/GLUTAMATE-ASPARTATE SYMPORTER"/>
    <property type="match status" value="1"/>
</dbReference>
<feature type="transmembrane region" description="Helical" evidence="7">
    <location>
        <begin position="102"/>
        <end position="123"/>
    </location>
</feature>
<dbReference type="HOGENOM" id="CLU_019375_7_1_6"/>
<evidence type="ECO:0000256" key="1">
    <source>
        <dbReference type="ARBA" id="ARBA00004651"/>
    </source>
</evidence>
<dbReference type="InterPro" id="IPR036458">
    <property type="entry name" value="Na:dicarbo_symporter_sf"/>
</dbReference>
<feature type="transmembrane region" description="Helical" evidence="7">
    <location>
        <begin position="206"/>
        <end position="227"/>
    </location>
</feature>
<proteinExistence type="predicted"/>